<name>A0A557SX37_9ARCH</name>
<keyword evidence="1" id="KW-1133">Transmembrane helix</keyword>
<proteinExistence type="predicted"/>
<keyword evidence="1" id="KW-0812">Transmembrane</keyword>
<dbReference type="Proteomes" id="UP000315289">
    <property type="component" value="Unassembled WGS sequence"/>
</dbReference>
<dbReference type="RefSeq" id="WP_144729313.1">
    <property type="nucleotide sequence ID" value="NZ_ML675580.1"/>
</dbReference>
<dbReference type="EMBL" id="VOAH01000004">
    <property type="protein sequence ID" value="TVP41151.1"/>
    <property type="molecule type" value="Genomic_DNA"/>
</dbReference>
<sequence>MVFCRHCGKDFPLEDITFCPVCGKPQQHGASNTLVTTPTKNPGAAVLIALIAGLFGFEGIGHIYLSQIGKGIGLLLIGWILSASAFLFVLGGIFIAAIILGIGVFVFWIWQAYDANKQAKYYNTFLLQNGKPPW</sequence>
<evidence type="ECO:0000313" key="2">
    <source>
        <dbReference type="EMBL" id="TVP41151.1"/>
    </source>
</evidence>
<dbReference type="AlphaFoldDB" id="A0A557SX37"/>
<feature type="transmembrane region" description="Helical" evidence="1">
    <location>
        <begin position="44"/>
        <end position="65"/>
    </location>
</feature>
<organism evidence="2 3">
    <name type="scientific">Candidatus Nitrosocosmicus arcticus</name>
    <dbReference type="NCBI Taxonomy" id="2035267"/>
    <lineage>
        <taxon>Archaea</taxon>
        <taxon>Nitrososphaerota</taxon>
        <taxon>Nitrososphaeria</taxon>
        <taxon>Nitrososphaerales</taxon>
        <taxon>Nitrososphaeraceae</taxon>
        <taxon>Candidatus Nitrosocosmicus</taxon>
    </lineage>
</organism>
<evidence type="ECO:0000313" key="3">
    <source>
        <dbReference type="Proteomes" id="UP000315289"/>
    </source>
</evidence>
<reference evidence="2 3" key="1">
    <citation type="journal article" date="2019" name="Front. Microbiol.">
        <title>Ammonia Oxidation by the Arctic Terrestrial Thaumarchaeote Candidatus Nitrosocosmicus arcticus Is Stimulated by Increasing Temperatures.</title>
        <authorList>
            <person name="Alves R.J.E."/>
            <person name="Kerou M."/>
            <person name="Zappe A."/>
            <person name="Bittner R."/>
            <person name="Abby S.S."/>
            <person name="Schmidt H.A."/>
            <person name="Pfeifer K."/>
            <person name="Schleper C."/>
        </authorList>
    </citation>
    <scope>NUCLEOTIDE SEQUENCE [LARGE SCALE GENOMIC DNA]</scope>
    <source>
        <strain evidence="2 3">Kfb</strain>
    </source>
</reference>
<comment type="caution">
    <text evidence="2">The sequence shown here is derived from an EMBL/GenBank/DDBJ whole genome shotgun (WGS) entry which is preliminary data.</text>
</comment>
<keyword evidence="1" id="KW-0472">Membrane</keyword>
<keyword evidence="3" id="KW-1185">Reference proteome</keyword>
<gene>
    <name evidence="2" type="ORF">NARC_40114</name>
</gene>
<evidence type="ECO:0000256" key="1">
    <source>
        <dbReference type="SAM" id="Phobius"/>
    </source>
</evidence>
<evidence type="ECO:0008006" key="4">
    <source>
        <dbReference type="Google" id="ProtNLM"/>
    </source>
</evidence>
<protein>
    <recommendedName>
        <fullName evidence="4">TM2 domain-containing protein</fullName>
    </recommendedName>
</protein>
<feature type="transmembrane region" description="Helical" evidence="1">
    <location>
        <begin position="77"/>
        <end position="110"/>
    </location>
</feature>
<accession>A0A557SX37</accession>